<proteinExistence type="predicted"/>
<dbReference type="EMBL" id="CAJQZP010001641">
    <property type="protein sequence ID" value="CAG5057887.1"/>
    <property type="molecule type" value="Genomic_DNA"/>
</dbReference>
<comment type="caution">
    <text evidence="2">The sequence shown here is derived from an EMBL/GenBank/DDBJ whole genome shotgun (WGS) entry which is preliminary data.</text>
</comment>
<reference evidence="2" key="1">
    <citation type="submission" date="2021-04" db="EMBL/GenBank/DDBJ databases">
        <authorList>
            <person name="Tunstrom K."/>
        </authorList>
    </citation>
    <scope>NUCLEOTIDE SEQUENCE</scope>
</reference>
<feature type="region of interest" description="Disordered" evidence="1">
    <location>
        <begin position="78"/>
        <end position="129"/>
    </location>
</feature>
<protein>
    <submittedName>
        <fullName evidence="2">(apollo) hypothetical protein</fullName>
    </submittedName>
</protein>
<evidence type="ECO:0000313" key="2">
    <source>
        <dbReference type="EMBL" id="CAG5057887.1"/>
    </source>
</evidence>
<sequence>MLSKMYEDYLEDYVYKLMAKLGSKICRLFKSRNKEENTSNTDLVPCNSSQEPTTEKLIVADIKKDNSLDIVEKKDNSLDLVESSKVSKEKPSENSNTDVSVSQSTSDLKENPKKPSGNAIIEGEEMTRV</sequence>
<feature type="compositionally biased region" description="Polar residues" evidence="1">
    <location>
        <begin position="97"/>
        <end position="106"/>
    </location>
</feature>
<evidence type="ECO:0000313" key="3">
    <source>
        <dbReference type="Proteomes" id="UP000691718"/>
    </source>
</evidence>
<dbReference type="Proteomes" id="UP000691718">
    <property type="component" value="Unassembled WGS sequence"/>
</dbReference>
<accession>A0A8S3YEV8</accession>
<evidence type="ECO:0000256" key="1">
    <source>
        <dbReference type="SAM" id="MobiDB-lite"/>
    </source>
</evidence>
<dbReference type="AlphaFoldDB" id="A0A8S3YEV8"/>
<name>A0A8S3YEV8_PARAO</name>
<organism evidence="2 3">
    <name type="scientific">Parnassius apollo</name>
    <name type="common">Apollo butterfly</name>
    <name type="synonym">Papilio apollo</name>
    <dbReference type="NCBI Taxonomy" id="110799"/>
    <lineage>
        <taxon>Eukaryota</taxon>
        <taxon>Metazoa</taxon>
        <taxon>Ecdysozoa</taxon>
        <taxon>Arthropoda</taxon>
        <taxon>Hexapoda</taxon>
        <taxon>Insecta</taxon>
        <taxon>Pterygota</taxon>
        <taxon>Neoptera</taxon>
        <taxon>Endopterygota</taxon>
        <taxon>Lepidoptera</taxon>
        <taxon>Glossata</taxon>
        <taxon>Ditrysia</taxon>
        <taxon>Papilionoidea</taxon>
        <taxon>Papilionidae</taxon>
        <taxon>Parnassiinae</taxon>
        <taxon>Parnassini</taxon>
        <taxon>Parnassius</taxon>
        <taxon>Parnassius</taxon>
    </lineage>
</organism>
<gene>
    <name evidence="2" type="ORF">PAPOLLO_LOCUS27376</name>
</gene>
<keyword evidence="3" id="KW-1185">Reference proteome</keyword>
<dbReference type="OrthoDB" id="348976at2759"/>